<sequence length="133" mass="15306">MYKLDLNLEHILRSGVDDEDRGDSRTADSDYESDSDGSDVGEGSPWARLDRRLLQRIVGFLPRQSDRRAFCLVSREWARAGESRLWAYPEFSTPKQLGRFLRVVSDRPGVYGPHIRGIRFTLASHYDRHLVSP</sequence>
<feature type="compositionally biased region" description="Basic and acidic residues" evidence="1">
    <location>
        <begin position="16"/>
        <end position="28"/>
    </location>
</feature>
<protein>
    <recommendedName>
        <fullName evidence="4">F-box domain-containing protein</fullName>
    </recommendedName>
</protein>
<name>A0A9W8BFY1_9FUNG</name>
<accession>A0A9W8BFY1</accession>
<evidence type="ECO:0000313" key="2">
    <source>
        <dbReference type="EMBL" id="KAJ2000461.1"/>
    </source>
</evidence>
<feature type="region of interest" description="Disordered" evidence="1">
    <location>
        <begin position="16"/>
        <end position="45"/>
    </location>
</feature>
<dbReference type="AlphaFoldDB" id="A0A9W8BFY1"/>
<keyword evidence="3" id="KW-1185">Reference proteome</keyword>
<gene>
    <name evidence="2" type="ORF">H4R26_004611</name>
</gene>
<comment type="caution">
    <text evidence="2">The sequence shown here is derived from an EMBL/GenBank/DDBJ whole genome shotgun (WGS) entry which is preliminary data.</text>
</comment>
<feature type="non-terminal residue" evidence="2">
    <location>
        <position position="133"/>
    </location>
</feature>
<evidence type="ECO:0008006" key="4">
    <source>
        <dbReference type="Google" id="ProtNLM"/>
    </source>
</evidence>
<proteinExistence type="predicted"/>
<dbReference type="EMBL" id="JANBQF010000529">
    <property type="protein sequence ID" value="KAJ2000461.1"/>
    <property type="molecule type" value="Genomic_DNA"/>
</dbReference>
<evidence type="ECO:0000313" key="3">
    <source>
        <dbReference type="Proteomes" id="UP001150907"/>
    </source>
</evidence>
<dbReference type="Proteomes" id="UP001150907">
    <property type="component" value="Unassembled WGS sequence"/>
</dbReference>
<reference evidence="2" key="1">
    <citation type="submission" date="2022-07" db="EMBL/GenBank/DDBJ databases">
        <title>Phylogenomic reconstructions and comparative analyses of Kickxellomycotina fungi.</title>
        <authorList>
            <person name="Reynolds N.K."/>
            <person name="Stajich J.E."/>
            <person name="Barry K."/>
            <person name="Grigoriev I.V."/>
            <person name="Crous P."/>
            <person name="Smith M.E."/>
        </authorList>
    </citation>
    <scope>NUCLEOTIDE SEQUENCE</scope>
    <source>
        <strain evidence="2">IMI 214461</strain>
    </source>
</reference>
<feature type="compositionally biased region" description="Acidic residues" evidence="1">
    <location>
        <begin position="29"/>
        <end position="39"/>
    </location>
</feature>
<dbReference type="OrthoDB" id="10257471at2759"/>
<organism evidence="2 3">
    <name type="scientific">Coemansia thaxteri</name>
    <dbReference type="NCBI Taxonomy" id="2663907"/>
    <lineage>
        <taxon>Eukaryota</taxon>
        <taxon>Fungi</taxon>
        <taxon>Fungi incertae sedis</taxon>
        <taxon>Zoopagomycota</taxon>
        <taxon>Kickxellomycotina</taxon>
        <taxon>Kickxellomycetes</taxon>
        <taxon>Kickxellales</taxon>
        <taxon>Kickxellaceae</taxon>
        <taxon>Coemansia</taxon>
    </lineage>
</organism>
<evidence type="ECO:0000256" key="1">
    <source>
        <dbReference type="SAM" id="MobiDB-lite"/>
    </source>
</evidence>